<dbReference type="Gene3D" id="3.40.50.11540">
    <property type="entry name" value="NADH-ubiquinone oxidoreductase 51kDa subunit"/>
    <property type="match status" value="1"/>
</dbReference>
<dbReference type="Gene3D" id="3.10.20.600">
    <property type="match status" value="1"/>
</dbReference>
<dbReference type="InterPro" id="IPR036249">
    <property type="entry name" value="Thioredoxin-like_sf"/>
</dbReference>
<dbReference type="GO" id="GO:0008137">
    <property type="term" value="F:NADH dehydrogenase (ubiquinone) activity"/>
    <property type="evidence" value="ECO:0007669"/>
    <property type="project" value="InterPro"/>
</dbReference>
<dbReference type="InterPro" id="IPR037207">
    <property type="entry name" value="Nuop51_4Fe4S-bd_sf"/>
</dbReference>
<keyword evidence="4" id="KW-0408">Iron</keyword>
<evidence type="ECO:0000256" key="2">
    <source>
        <dbReference type="ARBA" id="ARBA00022485"/>
    </source>
</evidence>
<dbReference type="RefSeq" id="WP_039678319.1">
    <property type="nucleotide sequence ID" value="NZ_JAWGXO010000010.1"/>
</dbReference>
<dbReference type="PROSITE" id="PS00645">
    <property type="entry name" value="COMPLEX1_51K_2"/>
    <property type="match status" value="1"/>
</dbReference>
<dbReference type="FunFam" id="3.40.50.11540:FF:000001">
    <property type="entry name" value="NADH dehydrogenase [ubiquinone] flavoprotein 1, mitochondrial"/>
    <property type="match status" value="1"/>
</dbReference>
<dbReference type="Gene3D" id="1.20.1440.230">
    <property type="entry name" value="NADH-ubiquinone oxidoreductase 51kDa subunit, iron-sulphur binding domain"/>
    <property type="match status" value="1"/>
</dbReference>
<dbReference type="AlphaFoldDB" id="A0A0B3WV67"/>
<keyword evidence="3" id="KW-0479">Metal-binding</keyword>
<evidence type="ECO:0000256" key="1">
    <source>
        <dbReference type="ARBA" id="ARBA00007523"/>
    </source>
</evidence>
<dbReference type="Gene3D" id="3.40.30.10">
    <property type="entry name" value="Glutaredoxin"/>
    <property type="match status" value="1"/>
</dbReference>
<evidence type="ECO:0000256" key="5">
    <source>
        <dbReference type="ARBA" id="ARBA00023014"/>
    </source>
</evidence>
<feature type="domain" description="4Fe-4S ferredoxin-type" evidence="6">
    <location>
        <begin position="602"/>
        <end position="629"/>
    </location>
</feature>
<dbReference type="Pfam" id="PF10589">
    <property type="entry name" value="NADH_4Fe-4S"/>
    <property type="match status" value="1"/>
</dbReference>
<evidence type="ECO:0000256" key="3">
    <source>
        <dbReference type="ARBA" id="ARBA00022723"/>
    </source>
</evidence>
<dbReference type="Proteomes" id="UP000031189">
    <property type="component" value="Unassembled WGS sequence"/>
</dbReference>
<evidence type="ECO:0000313" key="8">
    <source>
        <dbReference type="Proteomes" id="UP000031189"/>
    </source>
</evidence>
<accession>A0A0B3WV67</accession>
<reference evidence="7 8" key="1">
    <citation type="submission" date="2014-12" db="EMBL/GenBank/DDBJ databases">
        <title>Draft genome sequence of Terrisporobacter sp. 08-306576, isolated from the blood culture of a bacteremia patient.</title>
        <authorList>
            <person name="Lund L.C."/>
            <person name="Sydenham T.V."/>
            <person name="Hogh S.V."/>
            <person name="Skov M.N."/>
            <person name="Kemp M."/>
            <person name="Justesen U.S."/>
        </authorList>
    </citation>
    <scope>NUCLEOTIDE SEQUENCE [LARGE SCALE GENOMIC DNA]</scope>
    <source>
        <strain evidence="7 8">08-306576</strain>
    </source>
</reference>
<dbReference type="Pfam" id="PF10531">
    <property type="entry name" value="SLBB"/>
    <property type="match status" value="1"/>
</dbReference>
<name>A0A0B3WV67_9FIRM</name>
<evidence type="ECO:0000256" key="4">
    <source>
        <dbReference type="ARBA" id="ARBA00023004"/>
    </source>
</evidence>
<dbReference type="SMART" id="SM00928">
    <property type="entry name" value="NADH_4Fe-4S"/>
    <property type="match status" value="1"/>
</dbReference>
<protein>
    <submittedName>
        <fullName evidence="7">NADH dehydrogenase</fullName>
    </submittedName>
</protein>
<evidence type="ECO:0000259" key="6">
    <source>
        <dbReference type="PROSITE" id="PS51379"/>
    </source>
</evidence>
<gene>
    <name evidence="7" type="ORF">QX51_02425</name>
</gene>
<keyword evidence="5" id="KW-0411">Iron-sulfur</keyword>
<dbReference type="SUPFAM" id="SSF52833">
    <property type="entry name" value="Thioredoxin-like"/>
    <property type="match status" value="1"/>
</dbReference>
<keyword evidence="8" id="KW-1185">Reference proteome</keyword>
<dbReference type="STRING" id="1577792.QX51_02425"/>
<evidence type="ECO:0000313" key="7">
    <source>
        <dbReference type="EMBL" id="KHS58485.1"/>
    </source>
</evidence>
<feature type="domain" description="4Fe-4S ferredoxin-type" evidence="6">
    <location>
        <begin position="572"/>
        <end position="601"/>
    </location>
</feature>
<dbReference type="Pfam" id="PF01512">
    <property type="entry name" value="Complex1_51K"/>
    <property type="match status" value="1"/>
</dbReference>
<dbReference type="SUPFAM" id="SSF142984">
    <property type="entry name" value="Nqo1 middle domain-like"/>
    <property type="match status" value="1"/>
</dbReference>
<dbReference type="Gene3D" id="3.30.70.20">
    <property type="match status" value="1"/>
</dbReference>
<dbReference type="GO" id="GO:0051539">
    <property type="term" value="F:4 iron, 4 sulfur cluster binding"/>
    <property type="evidence" value="ECO:0007669"/>
    <property type="project" value="UniProtKB-KW"/>
</dbReference>
<comment type="caution">
    <text evidence="7">The sequence shown here is derived from an EMBL/GenBank/DDBJ whole genome shotgun (WGS) entry which is preliminary data.</text>
</comment>
<organism evidence="7 8">
    <name type="scientific">Terrisporobacter othiniensis</name>
    <dbReference type="NCBI Taxonomy" id="1577792"/>
    <lineage>
        <taxon>Bacteria</taxon>
        <taxon>Bacillati</taxon>
        <taxon>Bacillota</taxon>
        <taxon>Clostridia</taxon>
        <taxon>Peptostreptococcales</taxon>
        <taxon>Peptostreptococcaceae</taxon>
        <taxon>Terrisporobacter</taxon>
    </lineage>
</organism>
<dbReference type="InterPro" id="IPR011538">
    <property type="entry name" value="Nuo51_FMN-bd"/>
</dbReference>
<dbReference type="Gene3D" id="6.10.250.1450">
    <property type="match status" value="1"/>
</dbReference>
<sequence length="629" mass="69303">MSLEFLKDRISSKEALQDLRKRAKDRINSIPIRVLICAGTGCIAGGAQDIYDNLSELVKNDENIEIKFEEEVPHPEIKKSGCHGFCEMGPLMRIEPLDILYVKVKPEDCDEIYNKTICNKEVIERLLYTQNGKIYQSQESIPFYEKQTRLVLKNCGHIDAENIEEYIAVGGYEALEKVLFEMDKETAIEEIKKSNLRGRGGAGFPTGKKWEQVARQPEKVKYVVCNGDEGDPGAFMDRSIMEGDPNKMLEGMIIAAYLVGAEDAYIYVRAEYPLAVRRLEIAIAQAEELGVLGKNILGTDFNLRMHINKGAGAFVCGEGSALTASIEGNRGMPRVKPPRTVEKGLFDKPTVLNNVETYANIPMIIANGGEWFTQIGTEGSPGTKAFALTGSVKNTGLIEVPMGTTLREIIYDIGGGMKNDVPFKGVQIGGPSGGCLVEKHLDQKLDFDSVKKFDAIVGSGGLVVMDENTCMVEVARFFMSFTQRESCGKCTPCRVGTKRMLEILEKIIAGKGTLEDLDKLEEVANTVKNMSLCGLGKSAPLPVISTLKIFRKEYEEHIVDKKCKSHTCEALKLFKIDSSKCVGCTKCARNCPVDAIKGAKKEAHVIDLEKCIKCGTCVDGCKFDAIYVD</sequence>
<dbReference type="CDD" id="cd02980">
    <property type="entry name" value="TRX_Fd_family"/>
    <property type="match status" value="1"/>
</dbReference>
<dbReference type="PANTHER" id="PTHR43578:SF3">
    <property type="entry name" value="NADH-QUINONE OXIDOREDUCTASE SUBUNIT F"/>
    <property type="match status" value="1"/>
</dbReference>
<comment type="similarity">
    <text evidence="1">Belongs to the complex I 51 kDa subunit family.</text>
</comment>
<dbReference type="InterPro" id="IPR001949">
    <property type="entry name" value="NADH-UbQ_OxRdtase_51kDa_CS"/>
</dbReference>
<dbReference type="InterPro" id="IPR037225">
    <property type="entry name" value="Nuo51_FMN-bd_sf"/>
</dbReference>
<dbReference type="SUPFAM" id="SSF142019">
    <property type="entry name" value="Nqo1 FMN-binding domain-like"/>
    <property type="match status" value="1"/>
</dbReference>
<dbReference type="SUPFAM" id="SSF140490">
    <property type="entry name" value="Nqo1C-terminal domain-like"/>
    <property type="match status" value="1"/>
</dbReference>
<dbReference type="InterPro" id="IPR019554">
    <property type="entry name" value="Soluble_ligand-bd"/>
</dbReference>
<dbReference type="InterPro" id="IPR017896">
    <property type="entry name" value="4Fe4S_Fe-S-bd"/>
</dbReference>
<dbReference type="EMBL" id="JWHR01000031">
    <property type="protein sequence ID" value="KHS58485.1"/>
    <property type="molecule type" value="Genomic_DNA"/>
</dbReference>
<keyword evidence="2" id="KW-0004">4Fe-4S</keyword>
<dbReference type="PROSITE" id="PS51379">
    <property type="entry name" value="4FE4S_FER_2"/>
    <property type="match status" value="2"/>
</dbReference>
<dbReference type="Pfam" id="PF14697">
    <property type="entry name" value="Fer4_21"/>
    <property type="match status" value="1"/>
</dbReference>
<dbReference type="PANTHER" id="PTHR43578">
    <property type="entry name" value="NADH-QUINONE OXIDOREDUCTASE SUBUNIT F"/>
    <property type="match status" value="1"/>
</dbReference>
<dbReference type="SUPFAM" id="SSF54862">
    <property type="entry name" value="4Fe-4S ferredoxins"/>
    <property type="match status" value="1"/>
</dbReference>
<dbReference type="InterPro" id="IPR019575">
    <property type="entry name" value="Nuop51_4Fe4S-bd"/>
</dbReference>
<dbReference type="GO" id="GO:0046872">
    <property type="term" value="F:metal ion binding"/>
    <property type="evidence" value="ECO:0007669"/>
    <property type="project" value="UniProtKB-KW"/>
</dbReference>
<proteinExistence type="inferred from homology"/>
<dbReference type="GO" id="GO:0010181">
    <property type="term" value="F:FMN binding"/>
    <property type="evidence" value="ECO:0007669"/>
    <property type="project" value="InterPro"/>
</dbReference>
<dbReference type="FunFam" id="1.20.1440.230:FF:000001">
    <property type="entry name" value="Mitochondrial NADH dehydrogenase flavoprotein 1"/>
    <property type="match status" value="1"/>
</dbReference>